<dbReference type="AlphaFoldDB" id="A0A9X3MN25"/>
<dbReference type="InterPro" id="IPR021851">
    <property type="entry name" value="DUF3455"/>
</dbReference>
<name>A0A9X3MN25_9ACTN</name>
<dbReference type="PANTHER" id="PTHR35567:SF1">
    <property type="entry name" value="CONSERVED FUNGAL PROTEIN (AFU_ORTHOLOGUE AFUA_1G14230)"/>
    <property type="match status" value="1"/>
</dbReference>
<dbReference type="RefSeq" id="WP_270037817.1">
    <property type="nucleotide sequence ID" value="NZ_JAPDOD010000002.1"/>
</dbReference>
<feature type="signal peptide" evidence="1">
    <location>
        <begin position="1"/>
        <end position="23"/>
    </location>
</feature>
<sequence>MKILPALSAALLISGVLATTASARPLVEPQVPPEIKVEAGHQLFDIGHALGVQIYACNGTAWTFVAPKAILVTERLHVIHHFAGPTWQDLDGSSVVGQLVKPATVDPKSIPWLLLSQKSATPGKFGNYLTNTSFIQRINTRGGLAPAASTCTAANSGQQREIPYTADYYFWK</sequence>
<dbReference type="Pfam" id="PF11937">
    <property type="entry name" value="DUF3455"/>
    <property type="match status" value="1"/>
</dbReference>
<dbReference type="PANTHER" id="PTHR35567">
    <property type="entry name" value="MALATE DEHYDROGENASE (AFU_ORTHOLOGUE AFUA_2G13800)"/>
    <property type="match status" value="1"/>
</dbReference>
<dbReference type="EMBL" id="JAPDOD010000002">
    <property type="protein sequence ID" value="MDA0159145.1"/>
    <property type="molecule type" value="Genomic_DNA"/>
</dbReference>
<dbReference type="Proteomes" id="UP001149140">
    <property type="component" value="Unassembled WGS sequence"/>
</dbReference>
<comment type="caution">
    <text evidence="2">The sequence shown here is derived from an EMBL/GenBank/DDBJ whole genome shotgun (WGS) entry which is preliminary data.</text>
</comment>
<keyword evidence="3" id="KW-1185">Reference proteome</keyword>
<gene>
    <name evidence="2" type="ORF">OM076_02615</name>
</gene>
<proteinExistence type="predicted"/>
<accession>A0A9X3MN25</accession>
<protein>
    <submittedName>
        <fullName evidence="2">DUF3455 domain-containing protein</fullName>
    </submittedName>
</protein>
<evidence type="ECO:0000256" key="1">
    <source>
        <dbReference type="SAM" id="SignalP"/>
    </source>
</evidence>
<evidence type="ECO:0000313" key="2">
    <source>
        <dbReference type="EMBL" id="MDA0159145.1"/>
    </source>
</evidence>
<reference evidence="2" key="1">
    <citation type="submission" date="2022-10" db="EMBL/GenBank/DDBJ databases">
        <title>The WGS of Solirubrobacter ginsenosidimutans DSM 21036.</title>
        <authorList>
            <person name="Jiang Z."/>
        </authorList>
    </citation>
    <scope>NUCLEOTIDE SEQUENCE</scope>
    <source>
        <strain evidence="2">DSM 21036</strain>
    </source>
</reference>
<keyword evidence="1" id="KW-0732">Signal</keyword>
<organism evidence="2 3">
    <name type="scientific">Solirubrobacter ginsenosidimutans</name>
    <dbReference type="NCBI Taxonomy" id="490573"/>
    <lineage>
        <taxon>Bacteria</taxon>
        <taxon>Bacillati</taxon>
        <taxon>Actinomycetota</taxon>
        <taxon>Thermoleophilia</taxon>
        <taxon>Solirubrobacterales</taxon>
        <taxon>Solirubrobacteraceae</taxon>
        <taxon>Solirubrobacter</taxon>
    </lineage>
</organism>
<feature type="chain" id="PRO_5040785571" evidence="1">
    <location>
        <begin position="24"/>
        <end position="172"/>
    </location>
</feature>
<evidence type="ECO:0000313" key="3">
    <source>
        <dbReference type="Proteomes" id="UP001149140"/>
    </source>
</evidence>